<keyword evidence="1" id="KW-0812">Transmembrane</keyword>
<organism evidence="2 3">
    <name type="scientific">Caballeronia sordidicola</name>
    <name type="common">Burkholderia sordidicola</name>
    <dbReference type="NCBI Taxonomy" id="196367"/>
    <lineage>
        <taxon>Bacteria</taxon>
        <taxon>Pseudomonadati</taxon>
        <taxon>Pseudomonadota</taxon>
        <taxon>Betaproteobacteria</taxon>
        <taxon>Burkholderiales</taxon>
        <taxon>Burkholderiaceae</taxon>
        <taxon>Caballeronia</taxon>
    </lineage>
</organism>
<feature type="transmembrane region" description="Helical" evidence="1">
    <location>
        <begin position="74"/>
        <end position="94"/>
    </location>
</feature>
<dbReference type="RefSeq" id="WP_060818141.1">
    <property type="nucleotide sequence ID" value="NZ_FCOC02000003.1"/>
</dbReference>
<feature type="transmembrane region" description="Helical" evidence="1">
    <location>
        <begin position="46"/>
        <end position="68"/>
    </location>
</feature>
<dbReference type="EMBL" id="FCOC02000003">
    <property type="protein sequence ID" value="SAL21714.1"/>
    <property type="molecule type" value="Genomic_DNA"/>
</dbReference>
<evidence type="ECO:0008006" key="4">
    <source>
        <dbReference type="Google" id="ProtNLM"/>
    </source>
</evidence>
<evidence type="ECO:0000256" key="1">
    <source>
        <dbReference type="SAM" id="Phobius"/>
    </source>
</evidence>
<keyword evidence="1" id="KW-1133">Transmembrane helix</keyword>
<evidence type="ECO:0000313" key="2">
    <source>
        <dbReference type="EMBL" id="SAL21714.1"/>
    </source>
</evidence>
<name>A0A158FPC6_CABSO</name>
<evidence type="ECO:0000313" key="3">
    <source>
        <dbReference type="Proteomes" id="UP000054893"/>
    </source>
</evidence>
<dbReference type="Proteomes" id="UP000054893">
    <property type="component" value="Unassembled WGS sequence"/>
</dbReference>
<dbReference type="AlphaFoldDB" id="A0A158FPC6"/>
<sequence>MAALPLSAPQQRDQHYEQHHGHAALIPRSAGQLKAEHDRIVGRAKFFLYATIVLAFAGLIAVVAMPFSPIPDDFSFGAQEVVAVAVFAACLFLLHERAELMLRLYNFEPVEQTTQGEMRALLHRVPEGASYQRALAAENRTFVTVEVEEIRRRADKFKPAPEGQQSEEA</sequence>
<gene>
    <name evidence="2" type="ORF">AWB64_01615</name>
</gene>
<reference evidence="2 3" key="1">
    <citation type="submission" date="2016-01" db="EMBL/GenBank/DDBJ databases">
        <authorList>
            <person name="Oliw E.H."/>
        </authorList>
    </citation>
    <scope>NUCLEOTIDE SEQUENCE [LARGE SCALE GENOMIC DNA]</scope>
    <source>
        <strain evidence="2">LMG 22029</strain>
    </source>
</reference>
<keyword evidence="1" id="KW-0472">Membrane</keyword>
<proteinExistence type="predicted"/>
<protein>
    <recommendedName>
        <fullName evidence="4">Transmembrane protein</fullName>
    </recommendedName>
</protein>
<accession>A0A158FPC6</accession>